<evidence type="ECO:0000259" key="7">
    <source>
        <dbReference type="PROSITE" id="PS50850"/>
    </source>
</evidence>
<dbReference type="InterPro" id="IPR005829">
    <property type="entry name" value="Sugar_transporter_CS"/>
</dbReference>
<dbReference type="Pfam" id="PF07690">
    <property type="entry name" value="MFS_1"/>
    <property type="match status" value="1"/>
</dbReference>
<dbReference type="PANTHER" id="PTHR43124:SF3">
    <property type="entry name" value="CHLORAMPHENICOL EFFLUX PUMP RV0191"/>
    <property type="match status" value="1"/>
</dbReference>
<accession>A0A4Q6XHX0</accession>
<evidence type="ECO:0000256" key="4">
    <source>
        <dbReference type="ARBA" id="ARBA00022989"/>
    </source>
</evidence>
<feature type="transmembrane region" description="Helical" evidence="6">
    <location>
        <begin position="309"/>
        <end position="332"/>
    </location>
</feature>
<organism evidence="8 9">
    <name type="scientific">Sphingomonas populi</name>
    <dbReference type="NCBI Taxonomy" id="2484750"/>
    <lineage>
        <taxon>Bacteria</taxon>
        <taxon>Pseudomonadati</taxon>
        <taxon>Pseudomonadota</taxon>
        <taxon>Alphaproteobacteria</taxon>
        <taxon>Sphingomonadales</taxon>
        <taxon>Sphingomonadaceae</taxon>
        <taxon>Sphingomonas</taxon>
    </lineage>
</organism>
<feature type="transmembrane region" description="Helical" evidence="6">
    <location>
        <begin position="55"/>
        <end position="79"/>
    </location>
</feature>
<keyword evidence="2" id="KW-1003">Cell membrane</keyword>
<keyword evidence="5 6" id="KW-0472">Membrane</keyword>
<feature type="transmembrane region" description="Helical" evidence="6">
    <location>
        <begin position="214"/>
        <end position="231"/>
    </location>
</feature>
<dbReference type="PANTHER" id="PTHR43124">
    <property type="entry name" value="PURINE EFFLUX PUMP PBUE"/>
    <property type="match status" value="1"/>
</dbReference>
<feature type="domain" description="Major facilitator superfamily (MFS) profile" evidence="7">
    <location>
        <begin position="18"/>
        <end position="393"/>
    </location>
</feature>
<feature type="transmembrane region" description="Helical" evidence="6">
    <location>
        <begin position="144"/>
        <end position="169"/>
    </location>
</feature>
<feature type="transmembrane region" description="Helical" evidence="6">
    <location>
        <begin position="339"/>
        <end position="357"/>
    </location>
</feature>
<evidence type="ECO:0000256" key="5">
    <source>
        <dbReference type="ARBA" id="ARBA00023136"/>
    </source>
</evidence>
<feature type="transmembrane region" description="Helical" evidence="6">
    <location>
        <begin position="21"/>
        <end position="40"/>
    </location>
</feature>
<feature type="transmembrane region" description="Helical" evidence="6">
    <location>
        <begin position="91"/>
        <end position="113"/>
    </location>
</feature>
<gene>
    <name evidence="8" type="ORF">EWE75_22790</name>
</gene>
<evidence type="ECO:0000256" key="6">
    <source>
        <dbReference type="SAM" id="Phobius"/>
    </source>
</evidence>
<reference evidence="8 9" key="1">
    <citation type="submission" date="2019-02" db="EMBL/GenBank/DDBJ databases">
        <authorList>
            <person name="Li Y."/>
        </authorList>
    </citation>
    <scope>NUCLEOTIDE SEQUENCE [LARGE SCALE GENOMIC DNA]</scope>
    <source>
        <strain evidence="8 9">3-7</strain>
    </source>
</reference>
<dbReference type="PROSITE" id="PS00216">
    <property type="entry name" value="SUGAR_TRANSPORT_1"/>
    <property type="match status" value="1"/>
</dbReference>
<keyword evidence="9" id="KW-1185">Reference proteome</keyword>
<evidence type="ECO:0000313" key="8">
    <source>
        <dbReference type="EMBL" id="RZF59233.1"/>
    </source>
</evidence>
<dbReference type="CDD" id="cd17473">
    <property type="entry name" value="MFS_arabinose_efflux_permease_like"/>
    <property type="match status" value="1"/>
</dbReference>
<feature type="transmembrane region" description="Helical" evidence="6">
    <location>
        <begin position="281"/>
        <end position="303"/>
    </location>
</feature>
<dbReference type="InterPro" id="IPR011701">
    <property type="entry name" value="MFS"/>
</dbReference>
<dbReference type="InterPro" id="IPR036259">
    <property type="entry name" value="MFS_trans_sf"/>
</dbReference>
<keyword evidence="3 6" id="KW-0812">Transmembrane</keyword>
<feature type="transmembrane region" description="Helical" evidence="6">
    <location>
        <begin position="251"/>
        <end position="269"/>
    </location>
</feature>
<dbReference type="PROSITE" id="PS50850">
    <property type="entry name" value="MFS"/>
    <property type="match status" value="1"/>
</dbReference>
<dbReference type="Gene3D" id="1.20.1250.20">
    <property type="entry name" value="MFS general substrate transporter like domains"/>
    <property type="match status" value="1"/>
</dbReference>
<evidence type="ECO:0000256" key="3">
    <source>
        <dbReference type="ARBA" id="ARBA00022692"/>
    </source>
</evidence>
<sequence length="402" mass="42463">MSISSMSLTTTGRGTTAKGITLLYANILPVMAIVSLFPAIPKLFQQFGGIPNAQLLVPMIVTLPSLFLAFSAPFAGALADRFGRRRCFRSGMALYVAAGLVPLFTASIEIIVISRAVLGIAEAFVVTIASALIGDYFGETRHRWVAWVGITSSICGTLMIVAGGVLANVSWRGPFFIYLLAIPALIATLIFIDEPLEERPLGTTRRHAAYPWKQVRVIGGVTLVASLIYYVEPLHVAALLAQNGVTLPSAAGLYQAITTVTYVVGALIYRKLHQKTIGMLLGIAGGLMGIGQIVLGIATSVAAVNLGALIQQLGAGMVIPTLLAWGQMLLPIEQRGRGMGIWATAFFTGTFLCPPLVTGLQSLVGGLSSAMIVVGVTSILAALLALFLLRTRPIPPQYSGNE</sequence>
<dbReference type="OrthoDB" id="9812221at2"/>
<comment type="caution">
    <text evidence="8">The sequence shown here is derived from an EMBL/GenBank/DDBJ whole genome shotgun (WGS) entry which is preliminary data.</text>
</comment>
<dbReference type="SUPFAM" id="SSF103473">
    <property type="entry name" value="MFS general substrate transporter"/>
    <property type="match status" value="1"/>
</dbReference>
<dbReference type="GO" id="GO:0005886">
    <property type="term" value="C:plasma membrane"/>
    <property type="evidence" value="ECO:0007669"/>
    <property type="project" value="UniProtKB-SubCell"/>
</dbReference>
<dbReference type="InterPro" id="IPR020846">
    <property type="entry name" value="MFS_dom"/>
</dbReference>
<dbReference type="Proteomes" id="UP000292085">
    <property type="component" value="Unassembled WGS sequence"/>
</dbReference>
<protein>
    <submittedName>
        <fullName evidence="8">MFS transporter</fullName>
    </submittedName>
</protein>
<name>A0A4Q6XHX0_9SPHN</name>
<comment type="subcellular location">
    <subcellularLocation>
        <location evidence="1">Cell membrane</location>
        <topology evidence="1">Multi-pass membrane protein</topology>
    </subcellularLocation>
</comment>
<feature type="transmembrane region" description="Helical" evidence="6">
    <location>
        <begin position="363"/>
        <end position="389"/>
    </location>
</feature>
<dbReference type="InterPro" id="IPR050189">
    <property type="entry name" value="MFS_Efflux_Transporters"/>
</dbReference>
<feature type="transmembrane region" description="Helical" evidence="6">
    <location>
        <begin position="175"/>
        <end position="193"/>
    </location>
</feature>
<dbReference type="EMBL" id="SGIS01000070">
    <property type="protein sequence ID" value="RZF59233.1"/>
    <property type="molecule type" value="Genomic_DNA"/>
</dbReference>
<evidence type="ECO:0000256" key="2">
    <source>
        <dbReference type="ARBA" id="ARBA00022475"/>
    </source>
</evidence>
<evidence type="ECO:0000313" key="9">
    <source>
        <dbReference type="Proteomes" id="UP000292085"/>
    </source>
</evidence>
<proteinExistence type="predicted"/>
<feature type="transmembrane region" description="Helical" evidence="6">
    <location>
        <begin position="119"/>
        <end position="137"/>
    </location>
</feature>
<dbReference type="RefSeq" id="WP_130160367.1">
    <property type="nucleotide sequence ID" value="NZ_SGIS01000070.1"/>
</dbReference>
<dbReference type="GO" id="GO:0022857">
    <property type="term" value="F:transmembrane transporter activity"/>
    <property type="evidence" value="ECO:0007669"/>
    <property type="project" value="InterPro"/>
</dbReference>
<evidence type="ECO:0000256" key="1">
    <source>
        <dbReference type="ARBA" id="ARBA00004651"/>
    </source>
</evidence>
<dbReference type="AlphaFoldDB" id="A0A4Q6XHX0"/>
<keyword evidence="4 6" id="KW-1133">Transmembrane helix</keyword>